<feature type="compositionally biased region" description="Polar residues" evidence="4">
    <location>
        <begin position="321"/>
        <end position="331"/>
    </location>
</feature>
<evidence type="ECO:0000256" key="2">
    <source>
        <dbReference type="ARBA" id="ARBA00023054"/>
    </source>
</evidence>
<dbReference type="eggNOG" id="KOG2008">
    <property type="taxonomic scope" value="Eukaryota"/>
</dbReference>
<reference evidence="5 6" key="1">
    <citation type="journal article" date="2008" name="Nature">
        <title>The Trichoplax genome and the nature of placozoans.</title>
        <authorList>
            <person name="Srivastava M."/>
            <person name="Begovic E."/>
            <person name="Chapman J."/>
            <person name="Putnam N.H."/>
            <person name="Hellsten U."/>
            <person name="Kawashima T."/>
            <person name="Kuo A."/>
            <person name="Mitros T."/>
            <person name="Salamov A."/>
            <person name="Carpenter M.L."/>
            <person name="Signorovitch A.Y."/>
            <person name="Moreno M.A."/>
            <person name="Kamm K."/>
            <person name="Grimwood J."/>
            <person name="Schmutz J."/>
            <person name="Shapiro H."/>
            <person name="Grigoriev I.V."/>
            <person name="Buss L.W."/>
            <person name="Schierwater B."/>
            <person name="Dellaporta S.L."/>
            <person name="Rokhsar D.S."/>
        </authorList>
    </citation>
    <scope>NUCLEOTIDE SEQUENCE [LARGE SCALE GENOMIC DNA]</scope>
    <source>
        <strain evidence="5 6">Grell-BS-1999</strain>
    </source>
</reference>
<dbReference type="Proteomes" id="UP000009022">
    <property type="component" value="Unassembled WGS sequence"/>
</dbReference>
<dbReference type="OrthoDB" id="446789at2759"/>
<feature type="compositionally biased region" description="Polar residues" evidence="4">
    <location>
        <begin position="293"/>
        <end position="311"/>
    </location>
</feature>
<protein>
    <recommendedName>
        <fullName evidence="7">SH3 domain-binding protein 5-like protein</fullName>
    </recommendedName>
</protein>
<dbReference type="FunCoup" id="B3RQS5">
    <property type="interactions" value="1668"/>
</dbReference>
<dbReference type="PANTHER" id="PTHR19423:SF1">
    <property type="entry name" value="SH3 DOMAIN-BINDING PROTEIN 5"/>
    <property type="match status" value="1"/>
</dbReference>
<keyword evidence="6" id="KW-1185">Reference proteome</keyword>
<dbReference type="InterPro" id="IPR007940">
    <property type="entry name" value="SH3BP5"/>
</dbReference>
<dbReference type="GeneID" id="6752499"/>
<dbReference type="GO" id="GO:0005737">
    <property type="term" value="C:cytoplasm"/>
    <property type="evidence" value="ECO:0000318"/>
    <property type="project" value="GO_Central"/>
</dbReference>
<organism evidence="5 6">
    <name type="scientific">Trichoplax adhaerens</name>
    <name type="common">Trichoplax reptans</name>
    <dbReference type="NCBI Taxonomy" id="10228"/>
    <lineage>
        <taxon>Eukaryota</taxon>
        <taxon>Metazoa</taxon>
        <taxon>Placozoa</taxon>
        <taxon>Uniplacotomia</taxon>
        <taxon>Trichoplacea</taxon>
        <taxon>Trichoplacidae</taxon>
        <taxon>Trichoplax</taxon>
    </lineage>
</organism>
<feature type="coiled-coil region" evidence="3">
    <location>
        <begin position="41"/>
        <end position="68"/>
    </location>
</feature>
<dbReference type="STRING" id="10228.B3RQS5"/>
<gene>
    <name evidence="5" type="ORF">TRIADDRAFT_55099</name>
</gene>
<accession>B3RQS5</accession>
<evidence type="ECO:0000256" key="1">
    <source>
        <dbReference type="ARBA" id="ARBA00007796"/>
    </source>
</evidence>
<dbReference type="EMBL" id="DS985243">
    <property type="protein sequence ID" value="EDV26754.1"/>
    <property type="molecule type" value="Genomic_DNA"/>
</dbReference>
<name>B3RQS5_TRIAD</name>
<dbReference type="Pfam" id="PF05276">
    <property type="entry name" value="SH3BP5"/>
    <property type="match status" value="1"/>
</dbReference>
<feature type="compositionally biased region" description="Polar residues" evidence="4">
    <location>
        <begin position="13"/>
        <end position="24"/>
    </location>
</feature>
<dbReference type="HOGENOM" id="CLU_840276_0_0_1"/>
<sequence>MENSKEENLPDVTESNNSPKQNEPYQEEEVDPRVQKFLEILNVKAVEINDLEKKIEAQRAAFQRTLNELVPQLEEIKKKRGKYIAMASPYYKALDYLYKCRRNLQAKTLLYQQAKLDHEEAKHKVSAVEESFEATGGLEMTESKQESLNRATNKVNDAEHRKDLLEAEHKKVILSCSEAENRCQILKKNLKKATKKAKPFYDLKEKCNALLNEHKRQIEKYTRAIKSCKEEYAATLLTLELLSENIHESRSKLNLAQFNEDNTENDQSANVGNYIEDLSNRLDNEFEIFNDEASVNSSTPSLASDIEQNCNIDDDPENENVADTSEINDST</sequence>
<dbReference type="CTD" id="6752499"/>
<proteinExistence type="inferred from homology"/>
<dbReference type="KEGG" id="tad:TRIADDRAFT_55099"/>
<dbReference type="PANTHER" id="PTHR19423">
    <property type="entry name" value="SH3 DOMAIN-BINDING PROTEIN 5"/>
    <property type="match status" value="1"/>
</dbReference>
<comment type="similarity">
    <text evidence="1">Belongs to the SH3BP5 family.</text>
</comment>
<evidence type="ECO:0008006" key="7">
    <source>
        <dbReference type="Google" id="ProtNLM"/>
    </source>
</evidence>
<dbReference type="InParanoid" id="B3RQS5"/>
<dbReference type="PhylomeDB" id="B3RQS5"/>
<evidence type="ECO:0000256" key="4">
    <source>
        <dbReference type="SAM" id="MobiDB-lite"/>
    </source>
</evidence>
<evidence type="ECO:0000256" key="3">
    <source>
        <dbReference type="SAM" id="Coils"/>
    </source>
</evidence>
<dbReference type="AlphaFoldDB" id="B3RQS5"/>
<evidence type="ECO:0000313" key="6">
    <source>
        <dbReference type="Proteomes" id="UP000009022"/>
    </source>
</evidence>
<dbReference type="OMA" id="DINSYEM"/>
<dbReference type="GO" id="GO:0004860">
    <property type="term" value="F:protein kinase inhibitor activity"/>
    <property type="evidence" value="ECO:0000318"/>
    <property type="project" value="GO_Central"/>
</dbReference>
<feature type="coiled-coil region" evidence="3">
    <location>
        <begin position="111"/>
        <end position="231"/>
    </location>
</feature>
<dbReference type="GO" id="GO:0035556">
    <property type="term" value="P:intracellular signal transduction"/>
    <property type="evidence" value="ECO:0000318"/>
    <property type="project" value="GO_Central"/>
</dbReference>
<feature type="region of interest" description="Disordered" evidence="4">
    <location>
        <begin position="1"/>
        <end position="31"/>
    </location>
</feature>
<dbReference type="RefSeq" id="XP_002110750.1">
    <property type="nucleotide sequence ID" value="XM_002110714.1"/>
</dbReference>
<feature type="region of interest" description="Disordered" evidence="4">
    <location>
        <begin position="293"/>
        <end position="331"/>
    </location>
</feature>
<keyword evidence="2 3" id="KW-0175">Coiled coil</keyword>
<evidence type="ECO:0000313" key="5">
    <source>
        <dbReference type="EMBL" id="EDV26754.1"/>
    </source>
</evidence>